<organism evidence="1 2">
    <name type="scientific">Klebsiella quasipneumoniae</name>
    <dbReference type="NCBI Taxonomy" id="1463165"/>
    <lineage>
        <taxon>Bacteria</taxon>
        <taxon>Pseudomonadati</taxon>
        <taxon>Pseudomonadota</taxon>
        <taxon>Gammaproteobacteria</taxon>
        <taxon>Enterobacterales</taxon>
        <taxon>Enterobacteriaceae</taxon>
        <taxon>Klebsiella/Raoultella group</taxon>
        <taxon>Klebsiella</taxon>
        <taxon>Klebsiella pneumoniae complex</taxon>
    </lineage>
</organism>
<sequence>RAGEYWVYLPAWNNGMKLAYESRPKEIREGWLMWLGLGEPGR</sequence>
<dbReference type="AlphaFoldDB" id="A0A8I0DF65"/>
<proteinExistence type="predicted"/>
<dbReference type="Pfam" id="PF10743">
    <property type="entry name" value="Phage_Cox"/>
    <property type="match status" value="1"/>
</dbReference>
<name>A0A8I0DF65_9ENTR</name>
<dbReference type="EMBL" id="JACNQW010000010">
    <property type="protein sequence ID" value="MBC5046838.1"/>
    <property type="molecule type" value="Genomic_DNA"/>
</dbReference>
<reference evidence="1" key="1">
    <citation type="submission" date="2020-08" db="EMBL/GenBank/DDBJ databases">
        <title>Genomic evolution and epidemiology of Klebsiella pneumoniae from a major hospital in Beijing, China, over a fifteen-year period: dissemination of known and novel high-risk clones.</title>
        <authorList>
            <person name="Palmieri M."/>
        </authorList>
    </citation>
    <scope>NUCLEOTIDE SEQUENCE</scope>
    <source>
        <strain evidence="1">K7050</strain>
    </source>
</reference>
<protein>
    <submittedName>
        <fullName evidence="1">Uncharacterized protein</fullName>
    </submittedName>
</protein>
<evidence type="ECO:0000313" key="2">
    <source>
        <dbReference type="Proteomes" id="UP000646540"/>
    </source>
</evidence>
<accession>A0A8I0DF65</accession>
<dbReference type="Proteomes" id="UP000646540">
    <property type="component" value="Unassembled WGS sequence"/>
</dbReference>
<dbReference type="InterPro" id="IPR019679">
    <property type="entry name" value="Phage_P2_Cox"/>
</dbReference>
<dbReference type="RefSeq" id="WP_222621083.1">
    <property type="nucleotide sequence ID" value="NZ_JACNQW010000010.1"/>
</dbReference>
<dbReference type="InterPro" id="IPR038147">
    <property type="entry name" value="Cox_sf"/>
</dbReference>
<gene>
    <name evidence="1" type="ORF">H8L09_15870</name>
</gene>
<evidence type="ECO:0000313" key="1">
    <source>
        <dbReference type="EMBL" id="MBC5046838.1"/>
    </source>
</evidence>
<feature type="non-terminal residue" evidence="1">
    <location>
        <position position="1"/>
    </location>
</feature>
<dbReference type="Gene3D" id="6.10.200.10">
    <property type="entry name" value="Regulatory phage protein Cox"/>
    <property type="match status" value="1"/>
</dbReference>
<comment type="caution">
    <text evidence="1">The sequence shown here is derived from an EMBL/GenBank/DDBJ whole genome shotgun (WGS) entry which is preliminary data.</text>
</comment>